<feature type="domain" description="ELMO" evidence="2">
    <location>
        <begin position="800"/>
        <end position="956"/>
    </location>
</feature>
<protein>
    <submittedName>
        <fullName evidence="3">ELMO domain-containing protein C56G7.3</fullName>
    </submittedName>
</protein>
<dbReference type="OrthoDB" id="417150at2759"/>
<dbReference type="AlphaFoldDB" id="A0A1Q9EFK3"/>
<dbReference type="Pfam" id="PF04727">
    <property type="entry name" value="ELMO_CED12"/>
    <property type="match status" value="1"/>
</dbReference>
<evidence type="ECO:0000313" key="4">
    <source>
        <dbReference type="Proteomes" id="UP000186817"/>
    </source>
</evidence>
<comment type="caution">
    <text evidence="3">The sequence shown here is derived from an EMBL/GenBank/DDBJ whole genome shotgun (WGS) entry which is preliminary data.</text>
</comment>
<dbReference type="PANTHER" id="PTHR12771:SF2">
    <property type="entry name" value="ELMO DOMAIN-CONTAINING PROTEIN 3"/>
    <property type="match status" value="1"/>
</dbReference>
<dbReference type="InterPro" id="IPR050868">
    <property type="entry name" value="ELMO_domain-containing"/>
</dbReference>
<reference evidence="3 4" key="1">
    <citation type="submission" date="2016-02" db="EMBL/GenBank/DDBJ databases">
        <title>Genome analysis of coral dinoflagellate symbionts highlights evolutionary adaptations to a symbiotic lifestyle.</title>
        <authorList>
            <person name="Aranda M."/>
            <person name="Li Y."/>
            <person name="Liew Y.J."/>
            <person name="Baumgarten S."/>
            <person name="Simakov O."/>
            <person name="Wilson M."/>
            <person name="Piel J."/>
            <person name="Ashoor H."/>
            <person name="Bougouffa S."/>
            <person name="Bajic V.B."/>
            <person name="Ryu T."/>
            <person name="Ravasi T."/>
            <person name="Bayer T."/>
            <person name="Micklem G."/>
            <person name="Kim H."/>
            <person name="Bhak J."/>
            <person name="Lajeunesse T.C."/>
            <person name="Voolstra C.R."/>
        </authorList>
    </citation>
    <scope>NUCLEOTIDE SEQUENCE [LARGE SCALE GENOMIC DNA]</scope>
    <source>
        <strain evidence="3 4">CCMP2467</strain>
    </source>
</reference>
<feature type="region of interest" description="Disordered" evidence="1">
    <location>
        <begin position="1"/>
        <end position="52"/>
    </location>
</feature>
<evidence type="ECO:0000259" key="2">
    <source>
        <dbReference type="PROSITE" id="PS51335"/>
    </source>
</evidence>
<dbReference type="PANTHER" id="PTHR12771">
    <property type="entry name" value="ENGULFMENT AND CELL MOTILITY"/>
    <property type="match status" value="1"/>
</dbReference>
<feature type="compositionally biased region" description="Basic and acidic residues" evidence="1">
    <location>
        <begin position="414"/>
        <end position="432"/>
    </location>
</feature>
<sequence length="1012" mass="111750">METNGKPSSDPAAKGRFTVFGQKPPAGVQPEDGRPIADAGEASPATESAPRVRIADAQQVQVEVVDEVSETADDTSQTDGKDDNRGRQKALKDSPIRTKYSPDAKRELRHRRNSGQSSAENLLNIARQYDRSKSAVGDSNLKPTISKASIASVGHMVTASLREVVTSSKDHNVVSAKLLQTLADTSEDELRGTLPPGAMAALSRHWSMQGIKQVCGIDDSAGQSDFHAMREKGMFFCGYQDAAMKKQGLPSLFSTEAALEDISSSDSEDEDREALEARDQKAILRPEDDRLIMLHRVRGEAVMRRAPQEHEAVLDFGESRISVPRGVKENGGQLQKVAVDMNDDGTGNIVITTQTPRRSCNSSEPNSLADVVDLKNLEKQSKKQPNDETHQISRCLTRPPPSFKEWEAWREIQRQKRMESTDDAIRKMRDGPQAETKTAAASARANKEESARTPTDTSQQVIARKAQRNDKEVLVAERISEPRDAAAPPGEDELNRAFLQLSIDPGVVAKAAGREQSKSIMSSEDTMPAVLSKRWILKSSGGKPLRIDFSAAMTVRSAAKPINMSGSFTDDETGSAGSRAMFWGDFFTPLPDKSAFERLKHKILHCCGQEVQRSDPHQRTPTTARCAGKLSKVSDAASGATNSPMRGRIMVGTDLETKVRRKQCEESHDASGKTGVHAVETANVSTCGSNKDIDGQAELDMKISSAEPSGQEAADAEIEKEWEEIAFRSDELAKEARESRGKAVAQQDALRKPICYKEVQSWLHDLSTSTEVATTEKPERRPEEFVLRLKTMPFDFNDILHYRLLHTMYSKLARCKVCPRIGSHWEVLGFQGTDPHTDLNRSGGLLNVLHMFFCFSHFFEIFKAAYLLSQDDQQHFPLAAVCINITKMVTDELAAGSFSNILDEIGKEAIPIAETTCLIFSGGLHHFYSRWRTQKRTIRDSEQTFKEVRALMCSEPATLLEELDKGSEQATIGAIKANSAQVEFTNLDLVDAKEALLESPDPRRLRHYQAAE</sequence>
<dbReference type="Proteomes" id="UP000186817">
    <property type="component" value="Unassembled WGS sequence"/>
</dbReference>
<keyword evidence="4" id="KW-1185">Reference proteome</keyword>
<feature type="region of interest" description="Disordered" evidence="1">
    <location>
        <begin position="378"/>
        <end position="400"/>
    </location>
</feature>
<dbReference type="PROSITE" id="PS51335">
    <property type="entry name" value="ELMO"/>
    <property type="match status" value="1"/>
</dbReference>
<feature type="region of interest" description="Disordered" evidence="1">
    <location>
        <begin position="414"/>
        <end position="469"/>
    </location>
</feature>
<feature type="region of interest" description="Disordered" evidence="1">
    <location>
        <begin position="66"/>
        <end position="120"/>
    </location>
</feature>
<evidence type="ECO:0000313" key="3">
    <source>
        <dbReference type="EMBL" id="OLQ06181.1"/>
    </source>
</evidence>
<gene>
    <name evidence="3" type="primary">C56G7.3</name>
    <name evidence="3" type="ORF">AK812_SmicGene10515</name>
</gene>
<proteinExistence type="predicted"/>
<dbReference type="EMBL" id="LSRX01000165">
    <property type="protein sequence ID" value="OLQ06181.1"/>
    <property type="molecule type" value="Genomic_DNA"/>
</dbReference>
<feature type="compositionally biased region" description="Basic and acidic residues" evidence="1">
    <location>
        <begin position="79"/>
        <end position="106"/>
    </location>
</feature>
<feature type="compositionally biased region" description="Low complexity" evidence="1">
    <location>
        <begin position="434"/>
        <end position="444"/>
    </location>
</feature>
<name>A0A1Q9EFK3_SYMMI</name>
<accession>A0A1Q9EFK3</accession>
<evidence type="ECO:0000256" key="1">
    <source>
        <dbReference type="SAM" id="MobiDB-lite"/>
    </source>
</evidence>
<organism evidence="3 4">
    <name type="scientific">Symbiodinium microadriaticum</name>
    <name type="common">Dinoflagellate</name>
    <name type="synonym">Zooxanthella microadriatica</name>
    <dbReference type="NCBI Taxonomy" id="2951"/>
    <lineage>
        <taxon>Eukaryota</taxon>
        <taxon>Sar</taxon>
        <taxon>Alveolata</taxon>
        <taxon>Dinophyceae</taxon>
        <taxon>Suessiales</taxon>
        <taxon>Symbiodiniaceae</taxon>
        <taxon>Symbiodinium</taxon>
    </lineage>
</organism>
<dbReference type="InterPro" id="IPR006816">
    <property type="entry name" value="ELMO_dom"/>
</dbReference>
<feature type="compositionally biased region" description="Basic and acidic residues" evidence="1">
    <location>
        <begin position="378"/>
        <end position="391"/>
    </location>
</feature>